<dbReference type="GO" id="GO:0016020">
    <property type="term" value="C:membrane"/>
    <property type="evidence" value="ECO:0007669"/>
    <property type="project" value="UniProtKB-SubCell"/>
</dbReference>
<keyword evidence="3" id="KW-0677">Repeat</keyword>
<evidence type="ECO:0000256" key="5">
    <source>
        <dbReference type="ARBA" id="ARBA00023122"/>
    </source>
</evidence>
<sequence>LWELLPLLVVAMGTSCLGSFLCTVTALLTKMHNHCCNSRFGKRRTTTLHLMEVVIVCLGTISACYWIAVSDGCRPLDLSVVEESEDWKVGVLTRTVCPEGQYSDFGTLLLQPRPTAIQALFTHSFQNGATIRISRLLISCFIALFLTAFTYASTLPMGLWAPNFLIGATFGRAI</sequence>
<comment type="caution">
    <text evidence="8">The sequence shown here is derived from an EMBL/GenBank/DDBJ whole genome shotgun (WGS) entry which is preliminary data.</text>
</comment>
<evidence type="ECO:0000256" key="4">
    <source>
        <dbReference type="ARBA" id="ARBA00022989"/>
    </source>
</evidence>
<dbReference type="GO" id="GO:0015108">
    <property type="term" value="F:chloride transmembrane transporter activity"/>
    <property type="evidence" value="ECO:0007669"/>
    <property type="project" value="InterPro"/>
</dbReference>
<evidence type="ECO:0000256" key="2">
    <source>
        <dbReference type="ARBA" id="ARBA00022692"/>
    </source>
</evidence>
<feature type="transmembrane region" description="Helical" evidence="7">
    <location>
        <begin position="48"/>
        <end position="68"/>
    </location>
</feature>
<organism evidence="8 9">
    <name type="scientific">Polarella glacialis</name>
    <name type="common">Dinoflagellate</name>
    <dbReference type="NCBI Taxonomy" id="89957"/>
    <lineage>
        <taxon>Eukaryota</taxon>
        <taxon>Sar</taxon>
        <taxon>Alveolata</taxon>
        <taxon>Dinophyceae</taxon>
        <taxon>Suessiales</taxon>
        <taxon>Suessiaceae</taxon>
        <taxon>Polarella</taxon>
    </lineage>
</organism>
<proteinExistence type="predicted"/>
<keyword evidence="5" id="KW-0129">CBS domain</keyword>
<name>A0A813E040_POLGL</name>
<keyword evidence="6 7" id="KW-0472">Membrane</keyword>
<feature type="non-terminal residue" evidence="8">
    <location>
        <position position="1"/>
    </location>
</feature>
<dbReference type="Pfam" id="PF00654">
    <property type="entry name" value="Voltage_CLC"/>
    <property type="match status" value="1"/>
</dbReference>
<evidence type="ECO:0000256" key="6">
    <source>
        <dbReference type="ARBA" id="ARBA00023136"/>
    </source>
</evidence>
<dbReference type="PANTHER" id="PTHR11689:SF136">
    <property type="entry name" value="H(+)_CL(-) EXCHANGE TRANSPORTER 7"/>
    <property type="match status" value="1"/>
</dbReference>
<dbReference type="AlphaFoldDB" id="A0A813E040"/>
<keyword evidence="2 7" id="KW-0812">Transmembrane</keyword>
<evidence type="ECO:0000313" key="8">
    <source>
        <dbReference type="EMBL" id="CAE8592145.1"/>
    </source>
</evidence>
<dbReference type="Gene3D" id="1.10.3080.10">
    <property type="entry name" value="Clc chloride channel"/>
    <property type="match status" value="1"/>
</dbReference>
<reference evidence="8" key="1">
    <citation type="submission" date="2021-02" db="EMBL/GenBank/DDBJ databases">
        <authorList>
            <person name="Dougan E. K."/>
            <person name="Rhodes N."/>
            <person name="Thang M."/>
            <person name="Chan C."/>
        </authorList>
    </citation>
    <scope>NUCLEOTIDE SEQUENCE</scope>
</reference>
<dbReference type="InterPro" id="IPR051280">
    <property type="entry name" value="Cl-channel/antiporter"/>
</dbReference>
<dbReference type="PANTHER" id="PTHR11689">
    <property type="entry name" value="CHLORIDE CHANNEL PROTEIN CLC FAMILY MEMBER"/>
    <property type="match status" value="1"/>
</dbReference>
<evidence type="ECO:0000256" key="3">
    <source>
        <dbReference type="ARBA" id="ARBA00022737"/>
    </source>
</evidence>
<evidence type="ECO:0000256" key="1">
    <source>
        <dbReference type="ARBA" id="ARBA00004141"/>
    </source>
</evidence>
<gene>
    <name evidence="8" type="ORF">PGLA1383_LOCUS10803</name>
</gene>
<feature type="non-terminal residue" evidence="8">
    <location>
        <position position="174"/>
    </location>
</feature>
<dbReference type="SUPFAM" id="SSF81340">
    <property type="entry name" value="Clc chloride channel"/>
    <property type="match status" value="1"/>
</dbReference>
<comment type="subcellular location">
    <subcellularLocation>
        <location evidence="1">Membrane</location>
        <topology evidence="1">Multi-pass membrane protein</topology>
    </subcellularLocation>
</comment>
<feature type="transmembrane region" description="Helical" evidence="7">
    <location>
        <begin position="6"/>
        <end position="28"/>
    </location>
</feature>
<keyword evidence="9" id="KW-1185">Reference proteome</keyword>
<dbReference type="InterPro" id="IPR001807">
    <property type="entry name" value="ClC"/>
</dbReference>
<accession>A0A813E040</accession>
<protein>
    <submittedName>
        <fullName evidence="8">Uncharacterized protein</fullName>
    </submittedName>
</protein>
<evidence type="ECO:0000256" key="7">
    <source>
        <dbReference type="SAM" id="Phobius"/>
    </source>
</evidence>
<dbReference type="EMBL" id="CAJNNV010005501">
    <property type="protein sequence ID" value="CAE8592145.1"/>
    <property type="molecule type" value="Genomic_DNA"/>
</dbReference>
<keyword evidence="4 7" id="KW-1133">Transmembrane helix</keyword>
<dbReference type="InterPro" id="IPR014743">
    <property type="entry name" value="Cl-channel_core"/>
</dbReference>
<feature type="transmembrane region" description="Helical" evidence="7">
    <location>
        <begin position="133"/>
        <end position="152"/>
    </location>
</feature>
<dbReference type="Proteomes" id="UP000654075">
    <property type="component" value="Unassembled WGS sequence"/>
</dbReference>
<evidence type="ECO:0000313" key="9">
    <source>
        <dbReference type="Proteomes" id="UP000654075"/>
    </source>
</evidence>